<comment type="caution">
    <text evidence="1">The sequence shown here is derived from an EMBL/GenBank/DDBJ whole genome shotgun (WGS) entry which is preliminary data.</text>
</comment>
<evidence type="ECO:0000313" key="1">
    <source>
        <dbReference type="EMBL" id="KAL2736760.1"/>
    </source>
</evidence>
<organism evidence="1 2">
    <name type="scientific">Vespula maculifrons</name>
    <name type="common">Eastern yellow jacket</name>
    <name type="synonym">Wasp</name>
    <dbReference type="NCBI Taxonomy" id="7453"/>
    <lineage>
        <taxon>Eukaryota</taxon>
        <taxon>Metazoa</taxon>
        <taxon>Ecdysozoa</taxon>
        <taxon>Arthropoda</taxon>
        <taxon>Hexapoda</taxon>
        <taxon>Insecta</taxon>
        <taxon>Pterygota</taxon>
        <taxon>Neoptera</taxon>
        <taxon>Endopterygota</taxon>
        <taxon>Hymenoptera</taxon>
        <taxon>Apocrita</taxon>
        <taxon>Aculeata</taxon>
        <taxon>Vespoidea</taxon>
        <taxon>Vespidae</taxon>
        <taxon>Vespinae</taxon>
        <taxon>Vespula</taxon>
    </lineage>
</organism>
<accession>A0ABD2BVF8</accession>
<sequence>MFISIAGKSSVTKIAQVYQITSAWYNITFDCCMPGTFNTEIIIRNNGKVSSIDESINTSLRNNPSNCVNNPLHVAAPGPKPASNGKQSK</sequence>
<dbReference type="EMBL" id="JAYRBN010000066">
    <property type="protein sequence ID" value="KAL2736760.1"/>
    <property type="molecule type" value="Genomic_DNA"/>
</dbReference>
<keyword evidence="2" id="KW-1185">Reference proteome</keyword>
<name>A0ABD2BVF8_VESMC</name>
<evidence type="ECO:0000313" key="2">
    <source>
        <dbReference type="Proteomes" id="UP001607303"/>
    </source>
</evidence>
<proteinExistence type="predicted"/>
<protein>
    <submittedName>
        <fullName evidence="1">Uncharacterized protein</fullName>
    </submittedName>
</protein>
<dbReference type="AlphaFoldDB" id="A0ABD2BVF8"/>
<dbReference type="Proteomes" id="UP001607303">
    <property type="component" value="Unassembled WGS sequence"/>
</dbReference>
<reference evidence="1 2" key="1">
    <citation type="journal article" date="2024" name="Ann. Entomol. Soc. Am.">
        <title>Genomic analyses of the southern and eastern yellowjacket wasps (Hymenoptera: Vespidae) reveal evolutionary signatures of social life.</title>
        <authorList>
            <person name="Catto M.A."/>
            <person name="Caine P.B."/>
            <person name="Orr S.E."/>
            <person name="Hunt B.G."/>
            <person name="Goodisman M.A.D."/>
        </authorList>
    </citation>
    <scope>NUCLEOTIDE SEQUENCE [LARGE SCALE GENOMIC DNA]</scope>
    <source>
        <strain evidence="1">232</strain>
        <tissue evidence="1">Head and thorax</tissue>
    </source>
</reference>
<gene>
    <name evidence="1" type="ORF">V1477_013269</name>
</gene>